<feature type="transmembrane region" description="Helical" evidence="1">
    <location>
        <begin position="41"/>
        <end position="63"/>
    </location>
</feature>
<evidence type="ECO:0000256" key="1">
    <source>
        <dbReference type="SAM" id="Phobius"/>
    </source>
</evidence>
<comment type="caution">
    <text evidence="2">The sequence shown here is derived from an EMBL/GenBank/DDBJ whole genome shotgun (WGS) entry which is preliminary data.</text>
</comment>
<proteinExistence type="predicted"/>
<keyword evidence="1" id="KW-1133">Transmembrane helix</keyword>
<keyword evidence="1" id="KW-0812">Transmembrane</keyword>
<dbReference type="EMBL" id="JBEZFP010000048">
    <property type="protein sequence ID" value="MEU8135715.1"/>
    <property type="molecule type" value="Genomic_DNA"/>
</dbReference>
<protein>
    <submittedName>
        <fullName evidence="2">ABC transporter permease subunit</fullName>
    </submittedName>
</protein>
<feature type="transmembrane region" description="Helical" evidence="1">
    <location>
        <begin position="202"/>
        <end position="224"/>
    </location>
</feature>
<keyword evidence="3" id="KW-1185">Reference proteome</keyword>
<dbReference type="Proteomes" id="UP001551482">
    <property type="component" value="Unassembled WGS sequence"/>
</dbReference>
<dbReference type="PANTHER" id="PTHR37305:SF1">
    <property type="entry name" value="MEMBRANE PROTEIN"/>
    <property type="match status" value="1"/>
</dbReference>
<gene>
    <name evidence="2" type="ORF">AB0C36_19620</name>
</gene>
<dbReference type="PANTHER" id="PTHR37305">
    <property type="entry name" value="INTEGRAL MEMBRANE PROTEIN-RELATED"/>
    <property type="match status" value="1"/>
</dbReference>
<name>A0ABV3DIY9_9ACTN</name>
<sequence length="280" mass="29323">MTAATQVVNVPEGDSVPEGRIGFGAFLNAEWIKIRTVRSTFWTLVSLAVVSIGLTVLICALSADSLAKDLAETPPDADAHPDELISVGVVFGQVAALVLGVMVMSSEYATGMIRATLTAMPRRTSVLVAKAVVLVALLFVIGTVVAFIGYFAGNAFFENKDIGVSLDSPGVTRALIGNGLYVAVLGLFGFALALLMRHTAGAITVGLAMIFVVGSLVSLLPGSWGDWVSKLMPGNAGGAVTAARQYDDSLLSPWVGFGVFCAEVGVLLVLGWWRFTRKDA</sequence>
<dbReference type="Pfam" id="PF12679">
    <property type="entry name" value="ABC2_membrane_2"/>
    <property type="match status" value="1"/>
</dbReference>
<evidence type="ECO:0000313" key="3">
    <source>
        <dbReference type="Proteomes" id="UP001551482"/>
    </source>
</evidence>
<accession>A0ABV3DIY9</accession>
<keyword evidence="1" id="KW-0472">Membrane</keyword>
<feature type="transmembrane region" description="Helical" evidence="1">
    <location>
        <begin position="83"/>
        <end position="105"/>
    </location>
</feature>
<evidence type="ECO:0000313" key="2">
    <source>
        <dbReference type="EMBL" id="MEU8135715.1"/>
    </source>
</evidence>
<dbReference type="RefSeq" id="WP_358355675.1">
    <property type="nucleotide sequence ID" value="NZ_JBEZFP010000048.1"/>
</dbReference>
<feature type="transmembrane region" description="Helical" evidence="1">
    <location>
        <begin position="171"/>
        <end position="195"/>
    </location>
</feature>
<feature type="transmembrane region" description="Helical" evidence="1">
    <location>
        <begin position="254"/>
        <end position="273"/>
    </location>
</feature>
<organism evidence="2 3">
    <name type="scientific">Streptodolium elevatio</name>
    <dbReference type="NCBI Taxonomy" id="3157996"/>
    <lineage>
        <taxon>Bacteria</taxon>
        <taxon>Bacillati</taxon>
        <taxon>Actinomycetota</taxon>
        <taxon>Actinomycetes</taxon>
        <taxon>Kitasatosporales</taxon>
        <taxon>Streptomycetaceae</taxon>
        <taxon>Streptodolium</taxon>
    </lineage>
</organism>
<feature type="transmembrane region" description="Helical" evidence="1">
    <location>
        <begin position="126"/>
        <end position="151"/>
    </location>
</feature>
<reference evidence="2 3" key="1">
    <citation type="submission" date="2024-06" db="EMBL/GenBank/DDBJ databases">
        <title>The Natural Products Discovery Center: Release of the First 8490 Sequenced Strains for Exploring Actinobacteria Biosynthetic Diversity.</title>
        <authorList>
            <person name="Kalkreuter E."/>
            <person name="Kautsar S.A."/>
            <person name="Yang D."/>
            <person name="Bader C.D."/>
            <person name="Teijaro C.N."/>
            <person name="Fluegel L."/>
            <person name="Davis C.M."/>
            <person name="Simpson J.R."/>
            <person name="Lauterbach L."/>
            <person name="Steele A.D."/>
            <person name="Gui C."/>
            <person name="Meng S."/>
            <person name="Li G."/>
            <person name="Viehrig K."/>
            <person name="Ye F."/>
            <person name="Su P."/>
            <person name="Kiefer A.F."/>
            <person name="Nichols A."/>
            <person name="Cepeda A.J."/>
            <person name="Yan W."/>
            <person name="Fan B."/>
            <person name="Jiang Y."/>
            <person name="Adhikari A."/>
            <person name="Zheng C.-J."/>
            <person name="Schuster L."/>
            <person name="Cowan T.M."/>
            <person name="Smanski M.J."/>
            <person name="Chevrette M.G."/>
            <person name="De Carvalho L.P.S."/>
            <person name="Shen B."/>
        </authorList>
    </citation>
    <scope>NUCLEOTIDE SEQUENCE [LARGE SCALE GENOMIC DNA]</scope>
    <source>
        <strain evidence="2 3">NPDC048946</strain>
    </source>
</reference>